<accession>A0AAQ3KX97</accession>
<dbReference type="PRINTS" id="PR00348">
    <property type="entry name" value="UBIQUITIN"/>
</dbReference>
<dbReference type="Pfam" id="PF00240">
    <property type="entry name" value="ubiquitin"/>
    <property type="match status" value="1"/>
</dbReference>
<feature type="compositionally biased region" description="Low complexity" evidence="1">
    <location>
        <begin position="701"/>
        <end position="721"/>
    </location>
</feature>
<organism evidence="3 4">
    <name type="scientific">Canna indica</name>
    <name type="common">Indian-shot</name>
    <dbReference type="NCBI Taxonomy" id="4628"/>
    <lineage>
        <taxon>Eukaryota</taxon>
        <taxon>Viridiplantae</taxon>
        <taxon>Streptophyta</taxon>
        <taxon>Embryophyta</taxon>
        <taxon>Tracheophyta</taxon>
        <taxon>Spermatophyta</taxon>
        <taxon>Magnoliopsida</taxon>
        <taxon>Liliopsida</taxon>
        <taxon>Zingiberales</taxon>
        <taxon>Cannaceae</taxon>
        <taxon>Canna</taxon>
    </lineage>
</organism>
<dbReference type="EMBL" id="CP136897">
    <property type="protein sequence ID" value="WOL16803.1"/>
    <property type="molecule type" value="Genomic_DNA"/>
</dbReference>
<dbReference type="PANTHER" id="PTHR15204:SF5">
    <property type="entry name" value="LARGE PROLINE-RICH PROTEIN BAG6 ISOFORM X1"/>
    <property type="match status" value="1"/>
</dbReference>
<evidence type="ECO:0000313" key="4">
    <source>
        <dbReference type="Proteomes" id="UP001327560"/>
    </source>
</evidence>
<dbReference type="Gene3D" id="3.10.20.90">
    <property type="entry name" value="Phosphatidylinositol 3-kinase Catalytic Subunit, Chain A, domain 1"/>
    <property type="match status" value="1"/>
</dbReference>
<feature type="region of interest" description="Disordered" evidence="1">
    <location>
        <begin position="667"/>
        <end position="759"/>
    </location>
</feature>
<feature type="region of interest" description="Disordered" evidence="1">
    <location>
        <begin position="907"/>
        <end position="929"/>
    </location>
</feature>
<protein>
    <submittedName>
        <fullName evidence="3">Large proline-rich protein BAG6 isoform X2</fullName>
    </submittedName>
</protein>
<dbReference type="SMART" id="SM00213">
    <property type="entry name" value="UBQ"/>
    <property type="match status" value="1"/>
</dbReference>
<sequence length="1015" mass="107570">MADDQGKFSSKETGECSDSTVEINVKTLDSQIYTFRINKNTPIPSLKAEVATASGVPVEQQRLIFRGKVLKDDHCLSDYHLEDGHTLHLVAREPIQAQTQPGTLSGDSSHINDNQGNNPSSNMPHSRIGQVSHSVVLGTVNIADQGEGMPSDISRVVGAVLQSLGAGILTPAGTNITPSTANQAPSSSGTEGSRNVTGRTQLGDQGQPPIPLINQPFQPHLASTGVVSPNLVIPDSLRTLLDFMNRMELILQRSGSQSSALSNMQSPPRSDTTSFNLNRLPTPEALGSVIQHAQHLLSGNAAAAFSRMAERLRREANSSDPMVRSQIQSDAMQMGLVMQHLGAMLLELGRTTMMLRMGSSPDESFVNAGSAVYISPTGPNPIMVQPSYPQMGSLFTAPSPLISGPSNPLVGGDLLRNINIHILSGTSLAPGVSSSGARMNSGDADHSDRQNVEQTRQNGSGSGPSGNAAPTRGMPARTVVAAIPAHSSGETGSHVLSVVYPVQMMSQQSNPMHAASSHGSNSYTSSAVQLGASAAAPQSSESGSVPPIVVQVNAHNDGASSNALDQASSTLLSTAAQGSHSATDELNFQPPVSSGMQASLAVRPIREEITNQILQNSIPSQSLSGTVGLQQVTTGSFSNSTSQNAAINQTDNVPNSANKLLESHISEIPTQHDGNQETLTDAVMGGSCNPRETLSTELEKSTAASHESSSSKTSSKSTPLGLGLGGLQPKRRSKSMKPVVKDELSNDSPSVSQTQESIERGQQFLRSLASQGSDTNRDIANISSTPFPSFLSQLVDGISLGGQGSRQQEDTGEMVSHVLQNPAFDNILTNMAEQTGLGSPATLRSMMEQCTQNPAMRSTLNSVAQQLEGQDLGSMLGSGRGEGGIDFSRMIQQMMPMVSQAIGRMSSRAPPVSVSGSGHQPPRNSMNNNDEMHERKFQSSQIDLHEAQQRIEQCDSPGSIFRTMLQSSSSLYGEENSYKDLVQELGDDSELSNEYLEMLHHDIRKRLDKESKSEE</sequence>
<keyword evidence="4" id="KW-1185">Reference proteome</keyword>
<gene>
    <name evidence="3" type="ORF">Cni_G25591</name>
</gene>
<dbReference type="SUPFAM" id="SSF54236">
    <property type="entry name" value="Ubiquitin-like"/>
    <property type="match status" value="1"/>
</dbReference>
<dbReference type="InterPro" id="IPR029071">
    <property type="entry name" value="Ubiquitin-like_domsf"/>
</dbReference>
<evidence type="ECO:0000256" key="1">
    <source>
        <dbReference type="SAM" id="MobiDB-lite"/>
    </source>
</evidence>
<dbReference type="InterPro" id="IPR019956">
    <property type="entry name" value="Ubiquitin_dom"/>
</dbReference>
<evidence type="ECO:0000313" key="3">
    <source>
        <dbReference type="EMBL" id="WOL16803.1"/>
    </source>
</evidence>
<dbReference type="InterPro" id="IPR000626">
    <property type="entry name" value="Ubiquitin-like_dom"/>
</dbReference>
<feature type="domain" description="Ubiquitin-like" evidence="2">
    <location>
        <begin position="21"/>
        <end position="94"/>
    </location>
</feature>
<feature type="compositionally biased region" description="Polar residues" evidence="1">
    <location>
        <begin position="429"/>
        <end position="438"/>
    </location>
</feature>
<evidence type="ECO:0000259" key="2">
    <source>
        <dbReference type="PROSITE" id="PS50053"/>
    </source>
</evidence>
<feature type="compositionally biased region" description="Polar residues" evidence="1">
    <location>
        <begin position="172"/>
        <end position="204"/>
    </location>
</feature>
<feature type="compositionally biased region" description="Polar residues" evidence="1">
    <location>
        <begin position="914"/>
        <end position="929"/>
    </location>
</feature>
<name>A0AAQ3KX97_9LILI</name>
<dbReference type="CDD" id="cd17039">
    <property type="entry name" value="Ubl_ubiquitin_like"/>
    <property type="match status" value="1"/>
</dbReference>
<feature type="compositionally biased region" description="Polar residues" evidence="1">
    <location>
        <begin position="668"/>
        <end position="679"/>
    </location>
</feature>
<dbReference type="GO" id="GO:0036503">
    <property type="term" value="P:ERAD pathway"/>
    <property type="evidence" value="ECO:0007669"/>
    <property type="project" value="TreeGrafter"/>
</dbReference>
<proteinExistence type="predicted"/>
<dbReference type="GO" id="GO:0031593">
    <property type="term" value="F:polyubiquitin modification-dependent protein binding"/>
    <property type="evidence" value="ECO:0007669"/>
    <property type="project" value="TreeGrafter"/>
</dbReference>
<reference evidence="3 4" key="1">
    <citation type="submission" date="2023-10" db="EMBL/GenBank/DDBJ databases">
        <title>Chromosome-scale genome assembly provides insights into flower coloration mechanisms of Canna indica.</title>
        <authorList>
            <person name="Li C."/>
        </authorList>
    </citation>
    <scope>NUCLEOTIDE SEQUENCE [LARGE SCALE GENOMIC DNA]</scope>
    <source>
        <tissue evidence="3">Flower</tissue>
    </source>
</reference>
<dbReference type="GO" id="GO:0071818">
    <property type="term" value="C:BAT3 complex"/>
    <property type="evidence" value="ECO:0007669"/>
    <property type="project" value="TreeGrafter"/>
</dbReference>
<dbReference type="Proteomes" id="UP001327560">
    <property type="component" value="Chromosome 8"/>
</dbReference>
<dbReference type="PROSITE" id="PS50053">
    <property type="entry name" value="UBIQUITIN_2"/>
    <property type="match status" value="1"/>
</dbReference>
<feature type="region of interest" description="Disordered" evidence="1">
    <location>
        <begin position="429"/>
        <end position="472"/>
    </location>
</feature>
<dbReference type="AlphaFoldDB" id="A0AAQ3KX97"/>
<dbReference type="FunFam" id="3.10.20.90:FF:000154">
    <property type="entry name" value="Large proline-rich protein BAG6"/>
    <property type="match status" value="1"/>
</dbReference>
<dbReference type="PANTHER" id="PTHR15204">
    <property type="entry name" value="LARGE PROLINE-RICH PROTEIN BAG6"/>
    <property type="match status" value="1"/>
</dbReference>
<feature type="region of interest" description="Disordered" evidence="1">
    <location>
        <begin position="99"/>
        <end position="127"/>
    </location>
</feature>
<feature type="region of interest" description="Disordered" evidence="1">
    <location>
        <begin position="171"/>
        <end position="215"/>
    </location>
</feature>
<feature type="compositionally biased region" description="Polar residues" evidence="1">
    <location>
        <begin position="746"/>
        <end position="756"/>
    </location>
</feature>
<dbReference type="GO" id="GO:0051787">
    <property type="term" value="F:misfolded protein binding"/>
    <property type="evidence" value="ECO:0007669"/>
    <property type="project" value="TreeGrafter"/>
</dbReference>